<accession>A0A8B8FB95</accession>
<dbReference type="InterPro" id="IPR036691">
    <property type="entry name" value="Endo/exonu/phosph_ase_sf"/>
</dbReference>
<protein>
    <submittedName>
        <fullName evidence="3">Craniofacial development protein 2-like</fullName>
    </submittedName>
</protein>
<proteinExistence type="predicted"/>
<keyword evidence="1" id="KW-0175">Coiled coil</keyword>
<feature type="coiled-coil region" evidence="1">
    <location>
        <begin position="197"/>
        <end position="249"/>
    </location>
</feature>
<dbReference type="Proteomes" id="UP000694846">
    <property type="component" value="Unplaced"/>
</dbReference>
<dbReference type="Gene3D" id="3.60.10.10">
    <property type="entry name" value="Endonuclease/exonuclease/phosphatase"/>
    <property type="match status" value="1"/>
</dbReference>
<dbReference type="SUPFAM" id="SSF56219">
    <property type="entry name" value="DNase I-like"/>
    <property type="match status" value="1"/>
</dbReference>
<name>A0A8B8FB95_9HEMI</name>
<evidence type="ECO:0000313" key="3">
    <source>
        <dbReference type="RefSeq" id="XP_025407600.1"/>
    </source>
</evidence>
<dbReference type="OrthoDB" id="6594538at2759"/>
<dbReference type="AlphaFoldDB" id="A0A8B8FB95"/>
<dbReference type="RefSeq" id="XP_025407600.1">
    <property type="nucleotide sequence ID" value="XM_025551815.1"/>
</dbReference>
<evidence type="ECO:0000313" key="2">
    <source>
        <dbReference type="Proteomes" id="UP000694846"/>
    </source>
</evidence>
<evidence type="ECO:0000256" key="1">
    <source>
        <dbReference type="SAM" id="Coils"/>
    </source>
</evidence>
<sequence>MDRIHQLGVGFAVHKNFVRYVKEFNPISERISTTRLDTNPMNLFIINVHAPTEVKEDIEKDIFYEELAKIFDESLRNTIKVIIGDCNAKIGKETMFIPKIGLQSTHERSNNNGQRLIIFASLRNMTISSTIFPHKDIHKCTWFRSSILNVRSYHGADCDTDHFLVIAKCKIKLKKICTNNNKMMKFDITKLMREEENQKYIHEIEKESETNQRKEARHEYIEYKTTHLKKAFEAERRECKKVVQREKRKYLNELLQSTEQNFTQGKVRHFFAVIKKSKQFNPMLKAIKDKNDRIFIEPQAKISRWREYFEELLNGEMPETNWKAPGQDGKLAEFIKLGGKRLHEAIHTLCKQIWYEEKLPDEWNKAIIIGPYHQHGHF</sequence>
<gene>
    <name evidence="3" type="primary">LOC112681571</name>
</gene>
<organism evidence="2 3">
    <name type="scientific">Sipha flava</name>
    <name type="common">yellow sugarcane aphid</name>
    <dbReference type="NCBI Taxonomy" id="143950"/>
    <lineage>
        <taxon>Eukaryota</taxon>
        <taxon>Metazoa</taxon>
        <taxon>Ecdysozoa</taxon>
        <taxon>Arthropoda</taxon>
        <taxon>Hexapoda</taxon>
        <taxon>Insecta</taxon>
        <taxon>Pterygota</taxon>
        <taxon>Neoptera</taxon>
        <taxon>Paraneoptera</taxon>
        <taxon>Hemiptera</taxon>
        <taxon>Sternorrhyncha</taxon>
        <taxon>Aphidomorpha</taxon>
        <taxon>Aphidoidea</taxon>
        <taxon>Aphididae</taxon>
        <taxon>Sipha</taxon>
    </lineage>
</organism>
<reference evidence="3" key="1">
    <citation type="submission" date="2025-08" db="UniProtKB">
        <authorList>
            <consortium name="RefSeq"/>
        </authorList>
    </citation>
    <scope>IDENTIFICATION</scope>
    <source>
        <tissue evidence="3">Whole body</tissue>
    </source>
</reference>
<keyword evidence="2" id="KW-1185">Reference proteome</keyword>
<dbReference type="GeneID" id="112681571"/>